<comment type="caution">
    <text evidence="2">The sequence shown here is derived from an EMBL/GenBank/DDBJ whole genome shotgun (WGS) entry which is preliminary data.</text>
</comment>
<dbReference type="AlphaFoldDB" id="A0A7X0D6P3"/>
<feature type="chain" id="PRO_5038734556" evidence="1">
    <location>
        <begin position="26"/>
        <end position="79"/>
    </location>
</feature>
<name>A0A7X0D6P3_9ACTN</name>
<keyword evidence="1" id="KW-0732">Signal</keyword>
<accession>A0A7X0D6P3</accession>
<dbReference type="Proteomes" id="UP000546642">
    <property type="component" value="Unassembled WGS sequence"/>
</dbReference>
<dbReference type="EMBL" id="JACHDS010000001">
    <property type="protein sequence ID" value="MBB6173538.1"/>
    <property type="molecule type" value="Genomic_DNA"/>
</dbReference>
<organism evidence="2 3">
    <name type="scientific">Nocardiopsis mwathae</name>
    <dbReference type="NCBI Taxonomy" id="1472723"/>
    <lineage>
        <taxon>Bacteria</taxon>
        <taxon>Bacillati</taxon>
        <taxon>Actinomycetota</taxon>
        <taxon>Actinomycetes</taxon>
        <taxon>Streptosporangiales</taxon>
        <taxon>Nocardiopsidaceae</taxon>
        <taxon>Nocardiopsis</taxon>
    </lineage>
</organism>
<feature type="signal peptide" evidence="1">
    <location>
        <begin position="1"/>
        <end position="25"/>
    </location>
</feature>
<evidence type="ECO:0000256" key="1">
    <source>
        <dbReference type="SAM" id="SignalP"/>
    </source>
</evidence>
<reference evidence="2 3" key="1">
    <citation type="submission" date="2020-08" db="EMBL/GenBank/DDBJ databases">
        <title>Sequencing the genomes of 1000 actinobacteria strains.</title>
        <authorList>
            <person name="Klenk H.-P."/>
        </authorList>
    </citation>
    <scope>NUCLEOTIDE SEQUENCE [LARGE SCALE GENOMIC DNA]</scope>
    <source>
        <strain evidence="2 3">DSM 46659</strain>
    </source>
</reference>
<evidence type="ECO:0000313" key="2">
    <source>
        <dbReference type="EMBL" id="MBB6173538.1"/>
    </source>
</evidence>
<keyword evidence="3" id="KW-1185">Reference proteome</keyword>
<sequence length="79" mass="8335">MLKKICAVAAISAAVVMGTSFPAAADEVAVSQSPGWGALAGWSWWTVTAETTSETSELIADWLGADELFDASAGWSWWL</sequence>
<gene>
    <name evidence="2" type="ORF">HNR23_003598</name>
</gene>
<protein>
    <submittedName>
        <fullName evidence="2">Uncharacterized protein</fullName>
    </submittedName>
</protein>
<dbReference type="RefSeq" id="WP_184076992.1">
    <property type="nucleotide sequence ID" value="NZ_JACHDS010000001.1"/>
</dbReference>
<evidence type="ECO:0000313" key="3">
    <source>
        <dbReference type="Proteomes" id="UP000546642"/>
    </source>
</evidence>
<proteinExistence type="predicted"/>